<dbReference type="EMBL" id="JAAMOZ010000001">
    <property type="protein sequence ID" value="NIH55801.1"/>
    <property type="molecule type" value="Genomic_DNA"/>
</dbReference>
<dbReference type="Proteomes" id="UP000749311">
    <property type="component" value="Unassembled WGS sequence"/>
</dbReference>
<dbReference type="RefSeq" id="WP_167164438.1">
    <property type="nucleotide sequence ID" value="NZ_BAAAOO010000002.1"/>
</dbReference>
<reference evidence="1 2" key="1">
    <citation type="submission" date="2020-02" db="EMBL/GenBank/DDBJ databases">
        <title>Sequencing the genomes of 1000 actinobacteria strains.</title>
        <authorList>
            <person name="Klenk H.-P."/>
        </authorList>
    </citation>
    <scope>NUCLEOTIDE SEQUENCE [LARGE SCALE GENOMIC DNA]</scope>
    <source>
        <strain evidence="1 2">DSM 19609</strain>
    </source>
</reference>
<sequence length="310" mass="34704">MDTLRYTELMDAGLSPADVRSMVRDGALSHPRHGGYLRGALPDDPDARHLVLVRTTLPALGPGAVLSHASAAVMWGLPVPRRLLGRVHVTRDRASGGRATKTLWTHARPLRDDDVVELQGMRVTSLARTVIDLAGLCEPDEALWVVDAGWRLLTSSEPLRDEAALGRRRGSRTIAWALDHADPLAESPGESESRYWMITCGVPRPLLQHEIRDDAGRLLARADFAWPDLGVLGEFDGLVKYGRLVPPGRTARDVIAQEKRRENRLLRQEWWIHRWMWDDLRDGPGFARDLCDLLERRAWAVGGRPSFPRA</sequence>
<evidence type="ECO:0000313" key="1">
    <source>
        <dbReference type="EMBL" id="NIH55801.1"/>
    </source>
</evidence>
<proteinExistence type="predicted"/>
<accession>A0ABX0SCV8</accession>
<keyword evidence="2" id="KW-1185">Reference proteome</keyword>
<evidence type="ECO:0000313" key="2">
    <source>
        <dbReference type="Proteomes" id="UP000749311"/>
    </source>
</evidence>
<organism evidence="1 2">
    <name type="scientific">Brooklawnia cerclae</name>
    <dbReference type="NCBI Taxonomy" id="349934"/>
    <lineage>
        <taxon>Bacteria</taxon>
        <taxon>Bacillati</taxon>
        <taxon>Actinomycetota</taxon>
        <taxon>Actinomycetes</taxon>
        <taxon>Propionibacteriales</taxon>
        <taxon>Propionibacteriaceae</taxon>
        <taxon>Brooklawnia</taxon>
    </lineage>
</organism>
<gene>
    <name evidence="1" type="ORF">FB473_000446</name>
</gene>
<comment type="caution">
    <text evidence="1">The sequence shown here is derived from an EMBL/GenBank/DDBJ whole genome shotgun (WGS) entry which is preliminary data.</text>
</comment>
<evidence type="ECO:0008006" key="3">
    <source>
        <dbReference type="Google" id="ProtNLM"/>
    </source>
</evidence>
<name>A0ABX0SCV8_9ACTN</name>
<protein>
    <recommendedName>
        <fullName evidence="3">Transcriptional regulator, AbiEi antitoxin, Type IV TA system</fullName>
    </recommendedName>
</protein>